<feature type="transmembrane region" description="Helical" evidence="7">
    <location>
        <begin position="360"/>
        <end position="382"/>
    </location>
</feature>
<feature type="transmembrane region" description="Helical" evidence="7">
    <location>
        <begin position="532"/>
        <end position="554"/>
    </location>
</feature>
<evidence type="ECO:0000256" key="1">
    <source>
        <dbReference type="ARBA" id="ARBA00004141"/>
    </source>
</evidence>
<comment type="subcellular location">
    <subcellularLocation>
        <location evidence="1">Membrane</location>
        <topology evidence="1">Multi-pass membrane protein</topology>
    </subcellularLocation>
</comment>
<feature type="transmembrane region" description="Helical" evidence="7">
    <location>
        <begin position="203"/>
        <end position="224"/>
    </location>
</feature>
<feature type="transmembrane region" description="Helical" evidence="7">
    <location>
        <begin position="88"/>
        <end position="112"/>
    </location>
</feature>
<organism evidence="8 9">
    <name type="scientific">Vigna radiata var. radiata</name>
    <name type="common">Mung bean</name>
    <name type="synonym">Phaseolus aureus</name>
    <dbReference type="NCBI Taxonomy" id="3916"/>
    <lineage>
        <taxon>Eukaryota</taxon>
        <taxon>Viridiplantae</taxon>
        <taxon>Streptophyta</taxon>
        <taxon>Embryophyta</taxon>
        <taxon>Tracheophyta</taxon>
        <taxon>Spermatophyta</taxon>
        <taxon>Magnoliopsida</taxon>
        <taxon>eudicotyledons</taxon>
        <taxon>Gunneridae</taxon>
        <taxon>Pentapetalae</taxon>
        <taxon>rosids</taxon>
        <taxon>fabids</taxon>
        <taxon>Fabales</taxon>
        <taxon>Fabaceae</taxon>
        <taxon>Papilionoideae</taxon>
        <taxon>50 kb inversion clade</taxon>
        <taxon>NPAAA clade</taxon>
        <taxon>indigoferoid/millettioid clade</taxon>
        <taxon>Phaseoleae</taxon>
        <taxon>Vigna</taxon>
    </lineage>
</organism>
<feature type="transmembrane region" description="Helical" evidence="7">
    <location>
        <begin position="176"/>
        <end position="197"/>
    </location>
</feature>
<feature type="region of interest" description="Disordered" evidence="6">
    <location>
        <begin position="561"/>
        <end position="580"/>
    </location>
</feature>
<evidence type="ECO:0000256" key="4">
    <source>
        <dbReference type="ARBA" id="ARBA00022989"/>
    </source>
</evidence>
<dbReference type="SUPFAM" id="SSF103473">
    <property type="entry name" value="MFS general substrate transporter"/>
    <property type="match status" value="1"/>
</dbReference>
<keyword evidence="4 7" id="KW-1133">Transmembrane helix</keyword>
<dbReference type="Pfam" id="PF00854">
    <property type="entry name" value="PTR2"/>
    <property type="match status" value="1"/>
</dbReference>
<comment type="similarity">
    <text evidence="2">Belongs to the major facilitator superfamily. Proton-dependent oligopeptide transporter (POT/PTR) (TC 2.A.17) family.</text>
</comment>
<protein>
    <submittedName>
        <fullName evidence="9">Protein NRT1/ PTR FAMILY 1.2-like</fullName>
    </submittedName>
</protein>
<feature type="transmembrane region" description="Helical" evidence="7">
    <location>
        <begin position="31"/>
        <end position="50"/>
    </location>
</feature>
<dbReference type="InterPro" id="IPR036259">
    <property type="entry name" value="MFS_trans_sf"/>
</dbReference>
<reference evidence="8" key="1">
    <citation type="journal article" date="2014" name="Nat. Commun.">
        <title>Genome sequence of mungbean and insights into evolution within Vigna species.</title>
        <authorList>
            <person name="Kang Y.J."/>
            <person name="Kim S.K."/>
            <person name="Kim M.Y."/>
            <person name="Lestari P."/>
            <person name="Kim K.H."/>
            <person name="Ha B.K."/>
            <person name="Jun T.H."/>
            <person name="Hwang W.J."/>
            <person name="Lee T."/>
            <person name="Lee J."/>
            <person name="Shim S."/>
            <person name="Yoon M.Y."/>
            <person name="Jang Y.E."/>
            <person name="Han K.S."/>
            <person name="Taeprayoon P."/>
            <person name="Yoon N."/>
            <person name="Somta P."/>
            <person name="Tanya P."/>
            <person name="Kim K.S."/>
            <person name="Gwag J.G."/>
            <person name="Moon J.K."/>
            <person name="Lee Y.H."/>
            <person name="Park B.S."/>
            <person name="Bombarely A."/>
            <person name="Doyle J.J."/>
            <person name="Jackson S.A."/>
            <person name="Schafleitner R."/>
            <person name="Srinives P."/>
            <person name="Varshney R.K."/>
            <person name="Lee S.H."/>
        </authorList>
    </citation>
    <scope>NUCLEOTIDE SEQUENCE [LARGE SCALE GENOMIC DNA]</scope>
    <source>
        <strain evidence="8">cv. VC1973A</strain>
    </source>
</reference>
<gene>
    <name evidence="9" type="primary">LOC106761655</name>
</gene>
<accession>A0A1S3U3V4</accession>
<dbReference type="OrthoDB" id="8904098at2759"/>
<name>A0A1S3U3V4_VIGRR</name>
<evidence type="ECO:0000256" key="3">
    <source>
        <dbReference type="ARBA" id="ARBA00022692"/>
    </source>
</evidence>
<evidence type="ECO:0000313" key="9">
    <source>
        <dbReference type="RefSeq" id="XP_014500708.1"/>
    </source>
</evidence>
<evidence type="ECO:0000313" key="8">
    <source>
        <dbReference type="Proteomes" id="UP000087766"/>
    </source>
</evidence>
<evidence type="ECO:0000256" key="6">
    <source>
        <dbReference type="SAM" id="MobiDB-lite"/>
    </source>
</evidence>
<sequence>MEVATEQQMNPEVERRKGGFITMPFIIANEGLAKVASVGLIPNMIVYLMGDYRMGAVKATKILYFWFAATNFAPVLAAFLADAYFGRFLSIALGSILSFLGMTVMWLTAMIPEARPCSYSTENCKSATTLQMAILLSCFALISIGGGGISCSLAFGADQLNQKTKPNNQRVLESFISWYIASQTIAVVLALTGIVYIQDHFGWKLGFGVPAALMLFSTFSFFLISPRYVKHKPNNSLITGFAQVIFVAYKNRNLSFPPKNSTADGVYHHHKDSTLIAPTDKLRFLNKACIIRDRERDIASDGSASKKWSLCTVEQVEELKAIIKVIPIWSTGIMVAVSTSQTSLWLLQAKTMNRHVTSNFQIPAGSFGVFMMVAVCITAGVYDRVILPLASKVRGKPVTISAKKRIGIGLFFSFLDFVTSAIVESIRRRKAIREGFADNPEAVLEMSAMWLIPHNILCGIAEAFNAIGQSEFYYSEFPSSMSSIAASLFSLGSAVGNLVASLILSTVDNITSKGGKQGWVSDNINKGHYDKYYWLLSILSAVNILYYLVCSWAYGPSAEAVSKKEERGNRVRDQQQEAME</sequence>
<feature type="transmembrane region" description="Helical" evidence="7">
    <location>
        <begin position="406"/>
        <end position="423"/>
    </location>
</feature>
<dbReference type="CDD" id="cd17416">
    <property type="entry name" value="MFS_NPF1_2"/>
    <property type="match status" value="1"/>
</dbReference>
<dbReference type="InterPro" id="IPR000109">
    <property type="entry name" value="POT_fam"/>
</dbReference>
<evidence type="ECO:0000256" key="2">
    <source>
        <dbReference type="ARBA" id="ARBA00005982"/>
    </source>
</evidence>
<dbReference type="PANTHER" id="PTHR11654">
    <property type="entry name" value="OLIGOPEPTIDE TRANSPORTER-RELATED"/>
    <property type="match status" value="1"/>
</dbReference>
<feature type="transmembrane region" description="Helical" evidence="7">
    <location>
        <begin position="132"/>
        <end position="155"/>
    </location>
</feature>
<keyword evidence="3 7" id="KW-0812">Transmembrane</keyword>
<proteinExistence type="inferred from homology"/>
<evidence type="ECO:0000256" key="7">
    <source>
        <dbReference type="SAM" id="Phobius"/>
    </source>
</evidence>
<keyword evidence="5 7" id="KW-0472">Membrane</keyword>
<reference evidence="9" key="2">
    <citation type="submission" date="2025-08" db="UniProtKB">
        <authorList>
            <consortium name="RefSeq"/>
        </authorList>
    </citation>
    <scope>IDENTIFICATION</scope>
    <source>
        <tissue evidence="9">Leaf</tissue>
    </source>
</reference>
<dbReference type="GO" id="GO:0016020">
    <property type="term" value="C:membrane"/>
    <property type="evidence" value="ECO:0007669"/>
    <property type="project" value="UniProtKB-SubCell"/>
</dbReference>
<dbReference type="GeneID" id="106761655"/>
<dbReference type="Proteomes" id="UP000087766">
    <property type="component" value="Chromosome 5"/>
</dbReference>
<feature type="transmembrane region" description="Helical" evidence="7">
    <location>
        <begin position="62"/>
        <end position="81"/>
    </location>
</feature>
<dbReference type="KEGG" id="vra:106761655"/>
<dbReference type="AlphaFoldDB" id="A0A1S3U3V4"/>
<dbReference type="Gene3D" id="1.20.1250.20">
    <property type="entry name" value="MFS general substrate transporter like domains"/>
    <property type="match status" value="1"/>
</dbReference>
<dbReference type="GO" id="GO:0022857">
    <property type="term" value="F:transmembrane transporter activity"/>
    <property type="evidence" value="ECO:0007669"/>
    <property type="project" value="InterPro"/>
</dbReference>
<dbReference type="RefSeq" id="XP_014500708.1">
    <property type="nucleotide sequence ID" value="XM_014645222.2"/>
</dbReference>
<keyword evidence="8" id="KW-1185">Reference proteome</keyword>
<evidence type="ECO:0000256" key="5">
    <source>
        <dbReference type="ARBA" id="ARBA00023136"/>
    </source>
</evidence>